<evidence type="ECO:0000313" key="1">
    <source>
        <dbReference type="EMBL" id="KAJ5504392.1"/>
    </source>
</evidence>
<dbReference type="AlphaFoldDB" id="A0A9W9XVZ1"/>
<sequence length="78" mass="8718">MDSRFATENSGFFSTALVCKHINSASVGYTSLNPNLPRFTKTNSPHRQQNIQEGWEMIDLQSCMDDFSIASYIAPALD</sequence>
<evidence type="ECO:0000313" key="2">
    <source>
        <dbReference type="Proteomes" id="UP001149954"/>
    </source>
</evidence>
<gene>
    <name evidence="1" type="ORF">N7463_007266</name>
</gene>
<keyword evidence="2" id="KW-1185">Reference proteome</keyword>
<proteinExistence type="predicted"/>
<reference evidence="1" key="1">
    <citation type="submission" date="2022-12" db="EMBL/GenBank/DDBJ databases">
        <authorList>
            <person name="Petersen C."/>
        </authorList>
    </citation>
    <scope>NUCLEOTIDE SEQUENCE</scope>
    <source>
        <strain evidence="1">IBT 29495</strain>
    </source>
</reference>
<accession>A0A9W9XVZ1</accession>
<name>A0A9W9XVZ1_9EURO</name>
<comment type="caution">
    <text evidence="1">The sequence shown here is derived from an EMBL/GenBank/DDBJ whole genome shotgun (WGS) entry which is preliminary data.</text>
</comment>
<protein>
    <submittedName>
        <fullName evidence="1">Uncharacterized protein</fullName>
    </submittedName>
</protein>
<dbReference type="EMBL" id="JAPWDS010000003">
    <property type="protein sequence ID" value="KAJ5504392.1"/>
    <property type="molecule type" value="Genomic_DNA"/>
</dbReference>
<reference evidence="1" key="2">
    <citation type="journal article" date="2023" name="IMA Fungus">
        <title>Comparative genomic study of the Penicillium genus elucidates a diverse pangenome and 15 lateral gene transfer events.</title>
        <authorList>
            <person name="Petersen C."/>
            <person name="Sorensen T."/>
            <person name="Nielsen M.R."/>
            <person name="Sondergaard T.E."/>
            <person name="Sorensen J.L."/>
            <person name="Fitzpatrick D.A."/>
            <person name="Frisvad J.C."/>
            <person name="Nielsen K.L."/>
        </authorList>
    </citation>
    <scope>NUCLEOTIDE SEQUENCE</scope>
    <source>
        <strain evidence="1">IBT 29495</strain>
    </source>
</reference>
<organism evidence="1 2">
    <name type="scientific">Penicillium fimorum</name>
    <dbReference type="NCBI Taxonomy" id="1882269"/>
    <lineage>
        <taxon>Eukaryota</taxon>
        <taxon>Fungi</taxon>
        <taxon>Dikarya</taxon>
        <taxon>Ascomycota</taxon>
        <taxon>Pezizomycotina</taxon>
        <taxon>Eurotiomycetes</taxon>
        <taxon>Eurotiomycetidae</taxon>
        <taxon>Eurotiales</taxon>
        <taxon>Aspergillaceae</taxon>
        <taxon>Penicillium</taxon>
    </lineage>
</organism>
<dbReference type="Proteomes" id="UP001149954">
    <property type="component" value="Unassembled WGS sequence"/>
</dbReference>